<evidence type="ECO:0000256" key="7">
    <source>
        <dbReference type="HAMAP-Rule" id="MF_01310"/>
    </source>
</evidence>
<dbReference type="PIRSF" id="PIRSF002131">
    <property type="entry name" value="Ribosomal_S11"/>
    <property type="match status" value="1"/>
</dbReference>
<dbReference type="Proteomes" id="UP000230273">
    <property type="component" value="Unassembled WGS sequence"/>
</dbReference>
<dbReference type="InterPro" id="IPR036967">
    <property type="entry name" value="Ribosomal_uS11_sf"/>
</dbReference>
<dbReference type="GO" id="GO:0005840">
    <property type="term" value="C:ribosome"/>
    <property type="evidence" value="ECO:0007669"/>
    <property type="project" value="UniProtKB-KW"/>
</dbReference>
<evidence type="ECO:0000256" key="4">
    <source>
        <dbReference type="ARBA" id="ARBA00022980"/>
    </source>
</evidence>
<dbReference type="GO" id="GO:0006412">
    <property type="term" value="P:translation"/>
    <property type="evidence" value="ECO:0007669"/>
    <property type="project" value="UniProtKB-UniRule"/>
</dbReference>
<dbReference type="PROSITE" id="PS00054">
    <property type="entry name" value="RIBOSOMAL_S11"/>
    <property type="match status" value="1"/>
</dbReference>
<keyword evidence="3 7" id="KW-0694">RNA-binding</keyword>
<evidence type="ECO:0000313" key="9">
    <source>
        <dbReference type="EMBL" id="PIP23555.1"/>
    </source>
</evidence>
<reference evidence="9 10" key="1">
    <citation type="submission" date="2017-09" db="EMBL/GenBank/DDBJ databases">
        <title>Depth-based differentiation of microbial function through sediment-hosted aquifers and enrichment of novel symbionts in the deep terrestrial subsurface.</title>
        <authorList>
            <person name="Probst A.J."/>
            <person name="Ladd B."/>
            <person name="Jarett J.K."/>
            <person name="Geller-Mcgrath D.E."/>
            <person name="Sieber C.M."/>
            <person name="Emerson J.B."/>
            <person name="Anantharaman K."/>
            <person name="Thomas B.C."/>
            <person name="Malmstrom R."/>
            <person name="Stieglmeier M."/>
            <person name="Klingl A."/>
            <person name="Woyke T."/>
            <person name="Ryan C.M."/>
            <person name="Banfield J.F."/>
        </authorList>
    </citation>
    <scope>NUCLEOTIDE SEQUENCE [LARGE SCALE GENOMIC DNA]</scope>
    <source>
        <strain evidence="9">CG23_combo_of_CG06-09_8_20_14_all_38_19</strain>
    </source>
</reference>
<evidence type="ECO:0000256" key="2">
    <source>
        <dbReference type="ARBA" id="ARBA00022730"/>
    </source>
</evidence>
<comment type="caution">
    <text evidence="9">The sequence shown here is derived from an EMBL/GenBank/DDBJ whole genome shotgun (WGS) entry which is preliminary data.</text>
</comment>
<accession>A0A2G9YWD5</accession>
<dbReference type="EMBL" id="PCRP01000044">
    <property type="protein sequence ID" value="PIP23555.1"/>
    <property type="molecule type" value="Genomic_DNA"/>
</dbReference>
<gene>
    <name evidence="7" type="primary">rpsK</name>
    <name evidence="9" type="ORF">COX36_02780</name>
</gene>
<dbReference type="InterPro" id="IPR001971">
    <property type="entry name" value="Ribosomal_uS11"/>
</dbReference>
<dbReference type="PANTHER" id="PTHR11759">
    <property type="entry name" value="40S RIBOSOMAL PROTEIN S14/30S RIBOSOMAL PROTEIN S11"/>
    <property type="match status" value="1"/>
</dbReference>
<evidence type="ECO:0000256" key="3">
    <source>
        <dbReference type="ARBA" id="ARBA00022884"/>
    </source>
</evidence>
<dbReference type="GO" id="GO:1990904">
    <property type="term" value="C:ribonucleoprotein complex"/>
    <property type="evidence" value="ECO:0007669"/>
    <property type="project" value="UniProtKB-KW"/>
</dbReference>
<comment type="similarity">
    <text evidence="1 7 8">Belongs to the universal ribosomal protein uS11 family.</text>
</comment>
<dbReference type="GO" id="GO:0019843">
    <property type="term" value="F:rRNA binding"/>
    <property type="evidence" value="ECO:0007669"/>
    <property type="project" value="UniProtKB-UniRule"/>
</dbReference>
<evidence type="ECO:0000256" key="5">
    <source>
        <dbReference type="ARBA" id="ARBA00023274"/>
    </source>
</evidence>
<keyword evidence="5 7" id="KW-0687">Ribonucleoprotein</keyword>
<proteinExistence type="inferred from homology"/>
<keyword evidence="2 7" id="KW-0699">rRNA-binding</keyword>
<dbReference type="GO" id="GO:0003735">
    <property type="term" value="F:structural constituent of ribosome"/>
    <property type="evidence" value="ECO:0007669"/>
    <property type="project" value="InterPro"/>
</dbReference>
<evidence type="ECO:0000256" key="8">
    <source>
        <dbReference type="RuleBase" id="RU003629"/>
    </source>
</evidence>
<dbReference type="AlphaFoldDB" id="A0A2G9YWD5"/>
<keyword evidence="4 7" id="KW-0689">Ribosomal protein</keyword>
<evidence type="ECO:0000256" key="1">
    <source>
        <dbReference type="ARBA" id="ARBA00006194"/>
    </source>
</evidence>
<dbReference type="InterPro" id="IPR019981">
    <property type="entry name" value="Ribosomal_uS11_bac-type"/>
</dbReference>
<dbReference type="HAMAP" id="MF_01310">
    <property type="entry name" value="Ribosomal_uS11"/>
    <property type="match status" value="1"/>
</dbReference>
<sequence>MGKKRIIQKSQEELVKEEKQIEESLSRGIGGIPVIGKSREGKIYISSSYNNTIITLTDLKGGVLNWTSAGRIGFKGAKKATPYAASRVAEAIAQIAKKLGITRVAILVKGVGSGRDSAIRSLATHGLDITSIKDITPIPHNGCRPPKVRRV</sequence>
<dbReference type="NCBIfam" id="TIGR03632">
    <property type="entry name" value="uS11_bact"/>
    <property type="match status" value="1"/>
</dbReference>
<comment type="function">
    <text evidence="7">Located on the platform of the 30S subunit, it bridges several disparate RNA helices of the 16S rRNA. Forms part of the Shine-Dalgarno cleft in the 70S ribosome.</text>
</comment>
<evidence type="ECO:0000256" key="6">
    <source>
        <dbReference type="ARBA" id="ARBA00035160"/>
    </source>
</evidence>
<comment type="subunit">
    <text evidence="7">Part of the 30S ribosomal subunit. Interacts with proteins S7 and S18. Binds to IF-3.</text>
</comment>
<dbReference type="Pfam" id="PF00411">
    <property type="entry name" value="Ribosomal_S11"/>
    <property type="match status" value="1"/>
</dbReference>
<organism evidence="9 10">
    <name type="scientific">Candidatus Nealsonbacteria bacterium CG23_combo_of_CG06-09_8_20_14_all_38_19</name>
    <dbReference type="NCBI Taxonomy" id="1974721"/>
    <lineage>
        <taxon>Bacteria</taxon>
        <taxon>Candidatus Nealsoniibacteriota</taxon>
    </lineage>
</organism>
<dbReference type="InterPro" id="IPR018102">
    <property type="entry name" value="Ribosomal_uS11_CS"/>
</dbReference>
<dbReference type="Gene3D" id="3.30.420.80">
    <property type="entry name" value="Ribosomal protein S11"/>
    <property type="match status" value="1"/>
</dbReference>
<dbReference type="NCBIfam" id="NF003698">
    <property type="entry name" value="PRK05309.1"/>
    <property type="match status" value="1"/>
</dbReference>
<name>A0A2G9YWD5_9BACT</name>
<evidence type="ECO:0000313" key="10">
    <source>
        <dbReference type="Proteomes" id="UP000230273"/>
    </source>
</evidence>
<protein>
    <recommendedName>
        <fullName evidence="6 7">Small ribosomal subunit protein uS11</fullName>
    </recommendedName>
</protein>
<dbReference type="SUPFAM" id="SSF53137">
    <property type="entry name" value="Translational machinery components"/>
    <property type="match status" value="1"/>
</dbReference>